<organism evidence="3 4">
    <name type="scientific">Vespula pensylvanica</name>
    <name type="common">Western yellow jacket</name>
    <name type="synonym">Wasp</name>
    <dbReference type="NCBI Taxonomy" id="30213"/>
    <lineage>
        <taxon>Eukaryota</taxon>
        <taxon>Metazoa</taxon>
        <taxon>Ecdysozoa</taxon>
        <taxon>Arthropoda</taxon>
        <taxon>Hexapoda</taxon>
        <taxon>Insecta</taxon>
        <taxon>Pterygota</taxon>
        <taxon>Neoptera</taxon>
        <taxon>Endopterygota</taxon>
        <taxon>Hymenoptera</taxon>
        <taxon>Apocrita</taxon>
        <taxon>Aculeata</taxon>
        <taxon>Vespoidea</taxon>
        <taxon>Vespidae</taxon>
        <taxon>Vespinae</taxon>
        <taxon>Vespula</taxon>
    </lineage>
</organism>
<sequence>MHRLLCYLLPVLCSITAAIAATTAAAAAAATAAAATAIAIAAMHLRGPAGTLVMGLVPTTVGFTLAVLCLFRGSWLGHAFLLRERNCFS</sequence>
<comment type="caution">
    <text evidence="3">The sequence shown here is derived from an EMBL/GenBank/DDBJ whole genome shotgun (WGS) entry which is preliminary data.</text>
</comment>
<dbReference type="Proteomes" id="UP000600918">
    <property type="component" value="Unassembled WGS sequence"/>
</dbReference>
<feature type="transmembrane region" description="Helical" evidence="1">
    <location>
        <begin position="50"/>
        <end position="71"/>
    </location>
</feature>
<dbReference type="EMBL" id="JACSDY010000002">
    <property type="protein sequence ID" value="KAF7435876.1"/>
    <property type="molecule type" value="Genomic_DNA"/>
</dbReference>
<feature type="signal peptide" evidence="2">
    <location>
        <begin position="1"/>
        <end position="20"/>
    </location>
</feature>
<evidence type="ECO:0000256" key="2">
    <source>
        <dbReference type="SAM" id="SignalP"/>
    </source>
</evidence>
<keyword evidence="2" id="KW-0732">Signal</keyword>
<accession>A0A834UFV1</accession>
<reference evidence="3" key="1">
    <citation type="journal article" date="2020" name="G3 (Bethesda)">
        <title>High-Quality Assemblies for Three Invasive Social Wasps from the &lt;i&gt;Vespula&lt;/i&gt; Genus.</title>
        <authorList>
            <person name="Harrop T.W.R."/>
            <person name="Guhlin J."/>
            <person name="McLaughlin G.M."/>
            <person name="Permina E."/>
            <person name="Stockwell P."/>
            <person name="Gilligan J."/>
            <person name="Le Lec M.F."/>
            <person name="Gruber M.A.M."/>
            <person name="Quinn O."/>
            <person name="Lovegrove M."/>
            <person name="Duncan E.J."/>
            <person name="Remnant E.J."/>
            <person name="Van Eeckhoven J."/>
            <person name="Graham B."/>
            <person name="Knapp R.A."/>
            <person name="Langford K.W."/>
            <person name="Kronenberg Z."/>
            <person name="Press M.O."/>
            <person name="Eacker S.M."/>
            <person name="Wilson-Rankin E.E."/>
            <person name="Purcell J."/>
            <person name="Lester P.J."/>
            <person name="Dearden P.K."/>
        </authorList>
    </citation>
    <scope>NUCLEOTIDE SEQUENCE</scope>
    <source>
        <strain evidence="3">Volc-1</strain>
    </source>
</reference>
<gene>
    <name evidence="3" type="ORF">H0235_004067</name>
</gene>
<protein>
    <recommendedName>
        <fullName evidence="5">Secreted peptide</fullName>
    </recommendedName>
</protein>
<evidence type="ECO:0000313" key="4">
    <source>
        <dbReference type="Proteomes" id="UP000600918"/>
    </source>
</evidence>
<feature type="chain" id="PRO_5032460303" description="Secreted peptide" evidence="2">
    <location>
        <begin position="21"/>
        <end position="89"/>
    </location>
</feature>
<evidence type="ECO:0008006" key="5">
    <source>
        <dbReference type="Google" id="ProtNLM"/>
    </source>
</evidence>
<keyword evidence="1" id="KW-0472">Membrane</keyword>
<proteinExistence type="predicted"/>
<dbReference type="AlphaFoldDB" id="A0A834UFV1"/>
<name>A0A834UFV1_VESPE</name>
<evidence type="ECO:0000256" key="1">
    <source>
        <dbReference type="SAM" id="Phobius"/>
    </source>
</evidence>
<keyword evidence="4" id="KW-1185">Reference proteome</keyword>
<evidence type="ECO:0000313" key="3">
    <source>
        <dbReference type="EMBL" id="KAF7435876.1"/>
    </source>
</evidence>
<keyword evidence="1" id="KW-0812">Transmembrane</keyword>
<keyword evidence="1" id="KW-1133">Transmembrane helix</keyword>